<sequence length="368" mass="42013">MSTATSKELTPNAEAAEPNKPPNYKRLTDDDLFRHSSQYRFWSFTPEQLTQKRIQVNAQATSSVGESLRNFISENQANLAEEDIKSIEEKAVPVTMEEEIKLVSIYAKKLQGIAQHLNLPTEVVGTSITFFRRFYLENSVLQMHPKLIVLTTIFLACKSENYFIGIDSFSQKTKRPKDSILKYEFQLLESLRFSLLVHHPFKPLHGFFLDIQAVLHGKVDLKYMGQIYDKCKKTITEALLTDVVYFYTPPQITLAALLLEDEALTTRYLELKFHGNFQAASDSTNQESNEVISKSNLTINFDVLMNLITSCKQQIEKPTTVSVEEAIAIDAKVQFCSDPNKLLRKLKRRPTDSSLTQFPTDKRPKVSD</sequence>
<feature type="region of interest" description="Disordered" evidence="4">
    <location>
        <begin position="348"/>
        <end position="368"/>
    </location>
</feature>
<evidence type="ECO:0000256" key="4">
    <source>
        <dbReference type="SAM" id="MobiDB-lite"/>
    </source>
</evidence>
<evidence type="ECO:0000256" key="1">
    <source>
        <dbReference type="ARBA" id="ARBA00008638"/>
    </source>
</evidence>
<evidence type="ECO:0000259" key="5">
    <source>
        <dbReference type="SMART" id="SM00385"/>
    </source>
</evidence>
<dbReference type="RefSeq" id="XP_037145062.1">
    <property type="nucleotide sequence ID" value="XM_037289167.1"/>
</dbReference>
<dbReference type="InterPro" id="IPR013763">
    <property type="entry name" value="Cyclin-like_dom"/>
</dbReference>
<protein>
    <recommendedName>
        <fullName evidence="5">Cyclin-like domain-containing protein</fullName>
    </recommendedName>
</protein>
<dbReference type="InterPro" id="IPR043198">
    <property type="entry name" value="Cyclin/Ssn8"/>
</dbReference>
<dbReference type="CDD" id="cd20524">
    <property type="entry name" value="CYCLIN_CCNH_rpt1"/>
    <property type="match status" value="1"/>
</dbReference>
<gene>
    <name evidence="6" type="ORF">HG535_0E04190</name>
</gene>
<dbReference type="PANTHER" id="PTHR10026">
    <property type="entry name" value="CYCLIN"/>
    <property type="match status" value="1"/>
</dbReference>
<dbReference type="OrthoDB" id="340962at2759"/>
<dbReference type="GO" id="GO:0070985">
    <property type="term" value="C:transcription factor TFIIK complex"/>
    <property type="evidence" value="ECO:0007669"/>
    <property type="project" value="InterPro"/>
</dbReference>
<evidence type="ECO:0000256" key="2">
    <source>
        <dbReference type="ARBA" id="ARBA00023127"/>
    </source>
</evidence>
<dbReference type="InterPro" id="IPR006671">
    <property type="entry name" value="Cyclin_N"/>
</dbReference>
<accession>A0A7H9B3V3</accession>
<feature type="domain" description="Cyclin-like" evidence="5">
    <location>
        <begin position="108"/>
        <end position="189"/>
    </location>
</feature>
<dbReference type="NCBIfam" id="TIGR00569">
    <property type="entry name" value="ccl1"/>
    <property type="match status" value="1"/>
</dbReference>
<proteinExistence type="inferred from homology"/>
<dbReference type="Gene3D" id="1.10.472.10">
    <property type="entry name" value="Cyclin-like"/>
    <property type="match status" value="2"/>
</dbReference>
<dbReference type="AlphaFoldDB" id="A0A7H9B3V3"/>
<dbReference type="InterPro" id="IPR031658">
    <property type="entry name" value="Cyclin_C_2"/>
</dbReference>
<dbReference type="SMART" id="SM00385">
    <property type="entry name" value="CYCLIN"/>
    <property type="match status" value="1"/>
</dbReference>
<keyword evidence="7" id="KW-1185">Reference proteome</keyword>
<evidence type="ECO:0000313" key="7">
    <source>
        <dbReference type="Proteomes" id="UP000509704"/>
    </source>
</evidence>
<dbReference type="GeneID" id="59237077"/>
<dbReference type="GO" id="GO:0006357">
    <property type="term" value="P:regulation of transcription by RNA polymerase II"/>
    <property type="evidence" value="ECO:0007669"/>
    <property type="project" value="InterPro"/>
</dbReference>
<dbReference type="Pfam" id="PF00134">
    <property type="entry name" value="Cyclin_N"/>
    <property type="match status" value="1"/>
</dbReference>
<name>A0A7H9B3V3_ZYGMR</name>
<dbReference type="InterPro" id="IPR027081">
    <property type="entry name" value="CyclinH/Ccl1"/>
</dbReference>
<dbReference type="KEGG" id="zmk:HG535_0E04190"/>
<dbReference type="CDD" id="cd20525">
    <property type="entry name" value="CYCLIN_CCNH_rpt2"/>
    <property type="match status" value="1"/>
</dbReference>
<evidence type="ECO:0000313" key="6">
    <source>
        <dbReference type="EMBL" id="QLG73335.1"/>
    </source>
</evidence>
<keyword evidence="2 3" id="KW-0195">Cyclin</keyword>
<dbReference type="InterPro" id="IPR036915">
    <property type="entry name" value="Cyclin-like_sf"/>
</dbReference>
<evidence type="ECO:0000256" key="3">
    <source>
        <dbReference type="RuleBase" id="RU000383"/>
    </source>
</evidence>
<dbReference type="GO" id="GO:0016538">
    <property type="term" value="F:cyclin-dependent protein serine/threonine kinase regulator activity"/>
    <property type="evidence" value="ECO:0007669"/>
    <property type="project" value="InterPro"/>
</dbReference>
<dbReference type="EMBL" id="CP058608">
    <property type="protein sequence ID" value="QLG73335.1"/>
    <property type="molecule type" value="Genomic_DNA"/>
</dbReference>
<reference evidence="6 7" key="1">
    <citation type="submission" date="2020-07" db="EMBL/GenBank/DDBJ databases">
        <title>The yeast mating-type switching endonuclease HO is a domesticated member of an unorthodox homing genetic element family.</title>
        <authorList>
            <person name="Coughlan A.Y."/>
            <person name="Lombardi L."/>
            <person name="Braun-Galleani S."/>
            <person name="Martos A.R."/>
            <person name="Galeote V."/>
            <person name="Bigey F."/>
            <person name="Dequin S."/>
            <person name="Byrne K.P."/>
            <person name="Wolfe K.H."/>
        </authorList>
    </citation>
    <scope>NUCLEOTIDE SEQUENCE [LARGE SCALE GENOMIC DNA]</scope>
    <source>
        <strain evidence="6 7">NRRL Y-6702</strain>
    </source>
</reference>
<dbReference type="SUPFAM" id="SSF47954">
    <property type="entry name" value="Cyclin-like"/>
    <property type="match status" value="2"/>
</dbReference>
<dbReference type="FunFam" id="1.10.472.10:FF:000128">
    <property type="entry name" value="TFIIK subunit"/>
    <property type="match status" value="1"/>
</dbReference>
<dbReference type="GO" id="GO:0006351">
    <property type="term" value="P:DNA-templated transcription"/>
    <property type="evidence" value="ECO:0007669"/>
    <property type="project" value="InterPro"/>
</dbReference>
<comment type="similarity">
    <text evidence="1">Belongs to the cyclin family. Cyclin C subfamily.</text>
</comment>
<dbReference type="Proteomes" id="UP000509704">
    <property type="component" value="Chromosome 5"/>
</dbReference>
<dbReference type="Pfam" id="PF16899">
    <property type="entry name" value="Cyclin_C_2"/>
    <property type="match status" value="1"/>
</dbReference>
<feature type="region of interest" description="Disordered" evidence="4">
    <location>
        <begin position="1"/>
        <end position="25"/>
    </location>
</feature>
<organism evidence="6 7">
    <name type="scientific">Zygotorulaspora mrakii</name>
    <name type="common">Zygosaccharomyces mrakii</name>
    <dbReference type="NCBI Taxonomy" id="42260"/>
    <lineage>
        <taxon>Eukaryota</taxon>
        <taxon>Fungi</taxon>
        <taxon>Dikarya</taxon>
        <taxon>Ascomycota</taxon>
        <taxon>Saccharomycotina</taxon>
        <taxon>Saccharomycetes</taxon>
        <taxon>Saccharomycetales</taxon>
        <taxon>Saccharomycetaceae</taxon>
        <taxon>Zygotorulaspora</taxon>
    </lineage>
</organism>